<comment type="caution">
    <text evidence="1">The sequence shown here is derived from an EMBL/GenBank/DDBJ whole genome shotgun (WGS) entry which is preliminary data.</text>
</comment>
<dbReference type="Proteomes" id="UP000193247">
    <property type="component" value="Unassembled WGS sequence"/>
</dbReference>
<dbReference type="AlphaFoldDB" id="A0A1X2LVC6"/>
<accession>A0A1X2LVC6</accession>
<protein>
    <recommendedName>
        <fullName evidence="3">Alpha/beta hydrolase</fullName>
    </recommendedName>
</protein>
<reference evidence="1 2" key="1">
    <citation type="submission" date="2017-04" db="EMBL/GenBank/DDBJ databases">
        <title>The new phylogeny of genus Mycobacterium.</title>
        <authorList>
            <person name="Tortoli E."/>
            <person name="Trovato A."/>
            <person name="Cirillo D.M."/>
        </authorList>
    </citation>
    <scope>NUCLEOTIDE SEQUENCE [LARGE SCALE GENOMIC DNA]</scope>
    <source>
        <strain evidence="1 2">TBL 1200985</strain>
    </source>
</reference>
<dbReference type="STRING" id="1430326.B8W66_11150"/>
<name>A0A1X2LVC6_9MYCO</name>
<proteinExistence type="predicted"/>
<evidence type="ECO:0008006" key="3">
    <source>
        <dbReference type="Google" id="ProtNLM"/>
    </source>
</evidence>
<dbReference type="InterPro" id="IPR010520">
    <property type="entry name" value="FrsA-like"/>
</dbReference>
<organism evidence="1 2">
    <name type="scientific">Mycobacterium decipiens</name>
    <dbReference type="NCBI Taxonomy" id="1430326"/>
    <lineage>
        <taxon>Bacteria</taxon>
        <taxon>Bacillati</taxon>
        <taxon>Actinomycetota</taxon>
        <taxon>Actinomycetes</taxon>
        <taxon>Mycobacteriales</taxon>
        <taxon>Mycobacteriaceae</taxon>
        <taxon>Mycobacterium</taxon>
    </lineage>
</organism>
<sequence length="339" mass="37137">MNDIGELKRFAMSHGRAPDVPLRQYSAVLDRITCDTDGAAGSWTREWINAAEQLEADERLLEACHYYNLARLPYIDGPARAEAMAGCVRVFDRWRLITSDLERLDIDTPEGTVSCWATGLSSTDRKPLIIFTGGIASIKEQWAPLLPHLRGLGVAAIATELPGVGESRLHYHADSHQLFSSVLDAVTKLANVELTYLMTLSFSGHLAMRAALADHRIRGIVTVGAPVHDFFCDARWWSSLPDVTVDTLSHVTGIARPDLPAQLSRWALSAHEIAALTVPLGYVACGRDEIIPPGEPAFLQSHARDLRLVEYPDVHGAPAHAAQMQAWALCTMASMLCGR</sequence>
<dbReference type="SUPFAM" id="SSF53474">
    <property type="entry name" value="alpha/beta-Hydrolases"/>
    <property type="match status" value="1"/>
</dbReference>
<dbReference type="RefSeq" id="WP_085325086.1">
    <property type="nucleotide sequence ID" value="NZ_NCXP01000010.1"/>
</dbReference>
<dbReference type="EMBL" id="NCXP01000010">
    <property type="protein sequence ID" value="OSC40997.1"/>
    <property type="molecule type" value="Genomic_DNA"/>
</dbReference>
<keyword evidence="2" id="KW-1185">Reference proteome</keyword>
<dbReference type="Gene3D" id="3.40.50.1820">
    <property type="entry name" value="alpha/beta hydrolase"/>
    <property type="match status" value="1"/>
</dbReference>
<dbReference type="Pfam" id="PF06500">
    <property type="entry name" value="FrsA-like"/>
    <property type="match status" value="1"/>
</dbReference>
<dbReference type="InterPro" id="IPR029058">
    <property type="entry name" value="AB_hydrolase_fold"/>
</dbReference>
<gene>
    <name evidence="1" type="ORF">B8W66_11150</name>
</gene>
<dbReference type="OrthoDB" id="9765647at2"/>
<evidence type="ECO:0000313" key="2">
    <source>
        <dbReference type="Proteomes" id="UP000193247"/>
    </source>
</evidence>
<evidence type="ECO:0000313" key="1">
    <source>
        <dbReference type="EMBL" id="OSC40997.1"/>
    </source>
</evidence>